<sequence>MGTLNPNDALQLFSRYVLENESPSQAFRELSVEAVSRTGGLPLALVVIGSLFHQYKDPRVWKDIIESLGTLVGILFLRTVLMVPKSVLGYGCTGKPLKLKCVKLNNLELGNLTESLGALSSLVELDQKGTAIINLPDAIGGLLELEKLSLESCKRISKLPRALWALRSLVYLDLSYSGLHELPSGIGGLKKLQYLRLSGCVEIKKLPDSLGELKLLVELDLKGTSIAELPNQLEAWKI</sequence>
<dbReference type="Gene3D" id="3.80.10.10">
    <property type="entry name" value="Ribonuclease Inhibitor"/>
    <property type="match status" value="1"/>
</dbReference>
<gene>
    <name evidence="1" type="ORF">CRG98_025851</name>
</gene>
<dbReference type="InterPro" id="IPR042197">
    <property type="entry name" value="Apaf_helical"/>
</dbReference>
<dbReference type="EMBL" id="PGOL01001841">
    <property type="protein sequence ID" value="PKI53721.1"/>
    <property type="molecule type" value="Genomic_DNA"/>
</dbReference>
<dbReference type="PANTHER" id="PTHR47186:SF3">
    <property type="entry name" value="OS09G0267800 PROTEIN"/>
    <property type="match status" value="1"/>
</dbReference>
<dbReference type="SUPFAM" id="SSF52540">
    <property type="entry name" value="P-loop containing nucleoside triphosphate hydrolases"/>
    <property type="match status" value="1"/>
</dbReference>
<dbReference type="SUPFAM" id="SSF52058">
    <property type="entry name" value="L domain-like"/>
    <property type="match status" value="1"/>
</dbReference>
<dbReference type="InterPro" id="IPR001611">
    <property type="entry name" value="Leu-rich_rpt"/>
</dbReference>
<dbReference type="PANTHER" id="PTHR47186">
    <property type="entry name" value="LEUCINE-RICH REPEAT-CONTAINING PROTEIN 57"/>
    <property type="match status" value="1"/>
</dbReference>
<organism evidence="1 2">
    <name type="scientific">Punica granatum</name>
    <name type="common">Pomegranate</name>
    <dbReference type="NCBI Taxonomy" id="22663"/>
    <lineage>
        <taxon>Eukaryota</taxon>
        <taxon>Viridiplantae</taxon>
        <taxon>Streptophyta</taxon>
        <taxon>Embryophyta</taxon>
        <taxon>Tracheophyta</taxon>
        <taxon>Spermatophyta</taxon>
        <taxon>Magnoliopsida</taxon>
        <taxon>eudicotyledons</taxon>
        <taxon>Gunneridae</taxon>
        <taxon>Pentapetalae</taxon>
        <taxon>rosids</taxon>
        <taxon>malvids</taxon>
        <taxon>Myrtales</taxon>
        <taxon>Lythraceae</taxon>
        <taxon>Punica</taxon>
    </lineage>
</organism>
<proteinExistence type="predicted"/>
<dbReference type="Proteomes" id="UP000233551">
    <property type="component" value="Unassembled WGS sequence"/>
</dbReference>
<dbReference type="Gene3D" id="1.10.8.430">
    <property type="entry name" value="Helical domain of apoptotic protease-activating factors"/>
    <property type="match status" value="1"/>
</dbReference>
<evidence type="ECO:0000313" key="1">
    <source>
        <dbReference type="EMBL" id="PKI53721.1"/>
    </source>
</evidence>
<comment type="caution">
    <text evidence="1">The sequence shown here is derived from an EMBL/GenBank/DDBJ whole genome shotgun (WGS) entry which is preliminary data.</text>
</comment>
<dbReference type="AlphaFoldDB" id="A0A2I0JBT9"/>
<dbReference type="GO" id="GO:0043531">
    <property type="term" value="F:ADP binding"/>
    <property type="evidence" value="ECO:0007669"/>
    <property type="project" value="InterPro"/>
</dbReference>
<protein>
    <submittedName>
        <fullName evidence="1">Uncharacterized protein</fullName>
    </submittedName>
</protein>
<name>A0A2I0JBT9_PUNGR</name>
<dbReference type="STRING" id="22663.A0A2I0JBT9"/>
<evidence type="ECO:0000313" key="2">
    <source>
        <dbReference type="Proteomes" id="UP000233551"/>
    </source>
</evidence>
<dbReference type="InterPro" id="IPR027417">
    <property type="entry name" value="P-loop_NTPase"/>
</dbReference>
<dbReference type="Pfam" id="PF00560">
    <property type="entry name" value="LRR_1"/>
    <property type="match status" value="1"/>
</dbReference>
<keyword evidence="2" id="KW-1185">Reference proteome</keyword>
<reference evidence="1 2" key="1">
    <citation type="submission" date="2017-11" db="EMBL/GenBank/DDBJ databases">
        <title>De-novo sequencing of pomegranate (Punica granatum L.) genome.</title>
        <authorList>
            <person name="Akparov Z."/>
            <person name="Amiraslanov A."/>
            <person name="Hajiyeva S."/>
            <person name="Abbasov M."/>
            <person name="Kaur K."/>
            <person name="Hamwieh A."/>
            <person name="Solovyev V."/>
            <person name="Salamov A."/>
            <person name="Braich B."/>
            <person name="Kosarev P."/>
            <person name="Mahmoud A."/>
            <person name="Hajiyev E."/>
            <person name="Babayeva S."/>
            <person name="Izzatullayeva V."/>
            <person name="Mammadov A."/>
            <person name="Mammadov A."/>
            <person name="Sharifova S."/>
            <person name="Ojaghi J."/>
            <person name="Eynullazada K."/>
            <person name="Bayramov B."/>
            <person name="Abdulazimova A."/>
            <person name="Shahmuradov I."/>
        </authorList>
    </citation>
    <scope>NUCLEOTIDE SEQUENCE [LARGE SCALE GENOMIC DNA]</scope>
    <source>
        <strain evidence="2">cv. AG2017</strain>
        <tissue evidence="1">Leaf</tissue>
    </source>
</reference>
<accession>A0A2I0JBT9</accession>
<dbReference type="InterPro" id="IPR032675">
    <property type="entry name" value="LRR_dom_sf"/>
</dbReference>